<dbReference type="PANTHER" id="PTHR13789:SF309">
    <property type="entry name" value="PUTATIVE (AFU_ORTHOLOGUE AFUA_6G14510)-RELATED"/>
    <property type="match status" value="1"/>
</dbReference>
<sequence>MPETTPLRVAIVGAGIAGLGAAIALQKHDGIDVQLYERAHQLQEIGASIALGPNGMRTLERLGVHEALEDDVAFRNKSGRPMVYRHWKTNEVVSVDHHRGKVEYRHQTARYYRPHLQQALLAHIDPSRIHTGKAFAAVEELHHQGDDTLLVSFADGSTVTADVLLGADGINSAVRRSFVPSSAPKWTGWVAFRSVFDAKLVEHIPGVLEEANHWWGHDRTFFASRLGRDLFTVVGGWHGDPDAHAGSPYQASTWNSDGDVAVLREYYKDWHPVVRQMIDASPYTRLYPNTFASSLESWVHGGGRVTYAGDAAHAHGGAFAAGGSLALDDAYAFALAIFHVYPPGSAHKPGEAGIRTALGLYEQTRKAHTDRVLSTVREGNKKKVESLGRTETDEQLRRRMSDRADPAWIHEHDVEAAFAQAVEREGKTPTAEQARL</sequence>
<dbReference type="InterPro" id="IPR002938">
    <property type="entry name" value="FAD-bd"/>
</dbReference>
<dbReference type="PRINTS" id="PR00420">
    <property type="entry name" value="RNGMNOXGNASE"/>
</dbReference>
<organism evidence="8 9">
    <name type="scientific">Oleoguttula mirabilis</name>
    <dbReference type="NCBI Taxonomy" id="1507867"/>
    <lineage>
        <taxon>Eukaryota</taxon>
        <taxon>Fungi</taxon>
        <taxon>Dikarya</taxon>
        <taxon>Ascomycota</taxon>
        <taxon>Pezizomycotina</taxon>
        <taxon>Dothideomycetes</taxon>
        <taxon>Dothideomycetidae</taxon>
        <taxon>Mycosphaerellales</taxon>
        <taxon>Teratosphaeriaceae</taxon>
        <taxon>Oleoguttula</taxon>
    </lineage>
</organism>
<keyword evidence="9" id="KW-1185">Reference proteome</keyword>
<dbReference type="InterPro" id="IPR036188">
    <property type="entry name" value="FAD/NAD-bd_sf"/>
</dbReference>
<keyword evidence="5" id="KW-0503">Monooxygenase</keyword>
<dbReference type="SUPFAM" id="SSF51905">
    <property type="entry name" value="FAD/NAD(P)-binding domain"/>
    <property type="match status" value="1"/>
</dbReference>
<accession>A0AAV9JBA3</accession>
<proteinExistence type="inferred from homology"/>
<gene>
    <name evidence="8" type="ORF">LTR36_006807</name>
</gene>
<keyword evidence="2" id="KW-0285">Flavoprotein</keyword>
<dbReference type="EMBL" id="JAVFHQ010000042">
    <property type="protein sequence ID" value="KAK4542351.1"/>
    <property type="molecule type" value="Genomic_DNA"/>
</dbReference>
<dbReference type="InterPro" id="IPR050493">
    <property type="entry name" value="FAD-dep_Monooxygenase_BioMet"/>
</dbReference>
<evidence type="ECO:0000313" key="9">
    <source>
        <dbReference type="Proteomes" id="UP001324427"/>
    </source>
</evidence>
<dbReference type="Proteomes" id="UP001324427">
    <property type="component" value="Unassembled WGS sequence"/>
</dbReference>
<evidence type="ECO:0000256" key="1">
    <source>
        <dbReference type="ARBA" id="ARBA00007992"/>
    </source>
</evidence>
<evidence type="ECO:0000259" key="7">
    <source>
        <dbReference type="Pfam" id="PF01494"/>
    </source>
</evidence>
<feature type="region of interest" description="Disordered" evidence="6">
    <location>
        <begin position="379"/>
        <end position="404"/>
    </location>
</feature>
<dbReference type="PANTHER" id="PTHR13789">
    <property type="entry name" value="MONOOXYGENASE"/>
    <property type="match status" value="1"/>
</dbReference>
<reference evidence="8 9" key="1">
    <citation type="submission" date="2021-11" db="EMBL/GenBank/DDBJ databases">
        <title>Black yeast isolated from Biological Soil Crust.</title>
        <authorList>
            <person name="Kurbessoian T."/>
        </authorList>
    </citation>
    <scope>NUCLEOTIDE SEQUENCE [LARGE SCALE GENOMIC DNA]</scope>
    <source>
        <strain evidence="8 9">CCFEE 5522</strain>
    </source>
</reference>
<evidence type="ECO:0000256" key="2">
    <source>
        <dbReference type="ARBA" id="ARBA00022630"/>
    </source>
</evidence>
<dbReference type="Gene3D" id="3.50.50.60">
    <property type="entry name" value="FAD/NAD(P)-binding domain"/>
    <property type="match status" value="1"/>
</dbReference>
<evidence type="ECO:0000256" key="5">
    <source>
        <dbReference type="ARBA" id="ARBA00023033"/>
    </source>
</evidence>
<comment type="caution">
    <text evidence="8">The sequence shown here is derived from an EMBL/GenBank/DDBJ whole genome shotgun (WGS) entry which is preliminary data.</text>
</comment>
<dbReference type="AlphaFoldDB" id="A0AAV9JBA3"/>
<dbReference type="GO" id="GO:0004497">
    <property type="term" value="F:monooxygenase activity"/>
    <property type="evidence" value="ECO:0007669"/>
    <property type="project" value="UniProtKB-KW"/>
</dbReference>
<protein>
    <recommendedName>
        <fullName evidence="7">FAD-binding domain-containing protein</fullName>
    </recommendedName>
</protein>
<dbReference type="GO" id="GO:0071949">
    <property type="term" value="F:FAD binding"/>
    <property type="evidence" value="ECO:0007669"/>
    <property type="project" value="InterPro"/>
</dbReference>
<evidence type="ECO:0000313" key="8">
    <source>
        <dbReference type="EMBL" id="KAK4542351.1"/>
    </source>
</evidence>
<keyword evidence="4" id="KW-0560">Oxidoreductase</keyword>
<evidence type="ECO:0000256" key="4">
    <source>
        <dbReference type="ARBA" id="ARBA00023002"/>
    </source>
</evidence>
<keyword evidence="3" id="KW-0274">FAD</keyword>
<comment type="similarity">
    <text evidence="1">Belongs to the paxM FAD-dependent monooxygenase family.</text>
</comment>
<evidence type="ECO:0000256" key="6">
    <source>
        <dbReference type="SAM" id="MobiDB-lite"/>
    </source>
</evidence>
<name>A0AAV9JBA3_9PEZI</name>
<dbReference type="SUPFAM" id="SSF54373">
    <property type="entry name" value="FAD-linked reductases, C-terminal domain"/>
    <property type="match status" value="1"/>
</dbReference>
<dbReference type="Pfam" id="PF01494">
    <property type="entry name" value="FAD_binding_3"/>
    <property type="match status" value="1"/>
</dbReference>
<feature type="domain" description="FAD-binding" evidence="7">
    <location>
        <begin position="8"/>
        <end position="342"/>
    </location>
</feature>
<evidence type="ECO:0000256" key="3">
    <source>
        <dbReference type="ARBA" id="ARBA00022827"/>
    </source>
</evidence>